<dbReference type="CDD" id="cd16345">
    <property type="entry name" value="LMWP_ArsC"/>
    <property type="match status" value="1"/>
</dbReference>
<sequence length="183" mass="19106">MCSASGKCVIALGASLPAIEYQALGMTMNVLFLCTANSCRSILSEAIFNAMAPKGMRAFSAGSYPKGEVNPLALQALLDAGFDVEGLYSKSTDAHQALAPDIVITVCDKAAGEACPVFFGPATRCHWGLSDPSDVNGSEAEINAAFAATIQQIQKRVSAFIALPFAQLDSDALKAELNRIGSL</sequence>
<dbReference type="SUPFAM" id="SSF52788">
    <property type="entry name" value="Phosphotyrosine protein phosphatases I"/>
    <property type="match status" value="1"/>
</dbReference>
<feature type="domain" description="Phosphotyrosine protein phosphatase I" evidence="2">
    <location>
        <begin position="28"/>
        <end position="163"/>
    </location>
</feature>
<dbReference type="GO" id="GO:0016491">
    <property type="term" value="F:oxidoreductase activity"/>
    <property type="evidence" value="ECO:0007669"/>
    <property type="project" value="UniProtKB-KW"/>
</dbReference>
<dbReference type="SMART" id="SM00226">
    <property type="entry name" value="LMWPc"/>
    <property type="match status" value="1"/>
</dbReference>
<dbReference type="AlphaFoldDB" id="A0A379JX52"/>
<evidence type="ECO:0000313" key="3">
    <source>
        <dbReference type="EMBL" id="SUD52791.1"/>
    </source>
</evidence>
<dbReference type="GO" id="GO:0046685">
    <property type="term" value="P:response to arsenic-containing substance"/>
    <property type="evidence" value="ECO:0007669"/>
    <property type="project" value="UniProtKB-KW"/>
</dbReference>
<dbReference type="Proteomes" id="UP000255303">
    <property type="component" value="Unassembled WGS sequence"/>
</dbReference>
<keyword evidence="3" id="KW-0560">Oxidoreductase</keyword>
<organism evidence="3 4">
    <name type="scientific">Ectopseudomonas oleovorans</name>
    <name type="common">Pseudomonas oleovorans</name>
    <dbReference type="NCBI Taxonomy" id="301"/>
    <lineage>
        <taxon>Bacteria</taxon>
        <taxon>Pseudomonadati</taxon>
        <taxon>Pseudomonadota</taxon>
        <taxon>Gammaproteobacteria</taxon>
        <taxon>Pseudomonadales</taxon>
        <taxon>Pseudomonadaceae</taxon>
        <taxon>Ectopseudomonas</taxon>
    </lineage>
</organism>
<accession>A0A379JX52</accession>
<dbReference type="EC" id="1.20.4.-" evidence="3"/>
<dbReference type="InterPro" id="IPR023485">
    <property type="entry name" value="Ptyr_pPase"/>
</dbReference>
<dbReference type="Pfam" id="PF01451">
    <property type="entry name" value="LMWPc"/>
    <property type="match status" value="1"/>
</dbReference>
<evidence type="ECO:0000259" key="2">
    <source>
        <dbReference type="SMART" id="SM00226"/>
    </source>
</evidence>
<dbReference type="EMBL" id="UGUV01000002">
    <property type="protein sequence ID" value="SUD52791.1"/>
    <property type="molecule type" value="Genomic_DNA"/>
</dbReference>
<name>A0A379JX52_ECTOL</name>
<evidence type="ECO:0000256" key="1">
    <source>
        <dbReference type="ARBA" id="ARBA00022849"/>
    </source>
</evidence>
<dbReference type="Gene3D" id="3.40.50.2300">
    <property type="match status" value="1"/>
</dbReference>
<keyword evidence="1" id="KW-0059">Arsenical resistance</keyword>
<protein>
    <submittedName>
        <fullName evidence="3">Protein tyrosine phosphatase</fullName>
        <ecNumber evidence="3">1.20.4.-</ecNumber>
    </submittedName>
</protein>
<dbReference type="PANTHER" id="PTHR43428">
    <property type="entry name" value="ARSENATE REDUCTASE"/>
    <property type="match status" value="1"/>
</dbReference>
<dbReference type="InterPro" id="IPR036196">
    <property type="entry name" value="Ptyr_pPase_sf"/>
</dbReference>
<reference evidence="3 4" key="1">
    <citation type="submission" date="2018-06" db="EMBL/GenBank/DDBJ databases">
        <authorList>
            <consortium name="Pathogen Informatics"/>
            <person name="Doyle S."/>
        </authorList>
    </citation>
    <scope>NUCLEOTIDE SEQUENCE [LARGE SCALE GENOMIC DNA]</scope>
    <source>
        <strain evidence="3 4">NCTC10692</strain>
    </source>
</reference>
<proteinExistence type="predicted"/>
<dbReference type="PANTHER" id="PTHR43428:SF1">
    <property type="entry name" value="ARSENATE REDUCTASE"/>
    <property type="match status" value="1"/>
</dbReference>
<evidence type="ECO:0000313" key="4">
    <source>
        <dbReference type="Proteomes" id="UP000255303"/>
    </source>
</evidence>
<gene>
    <name evidence="3" type="primary">arsC_1</name>
    <name evidence="3" type="ORF">NCTC10692_03288</name>
</gene>